<evidence type="ECO:0000256" key="1">
    <source>
        <dbReference type="ARBA" id="ARBA00022763"/>
    </source>
</evidence>
<dbReference type="PANTHER" id="PTHR35369">
    <property type="entry name" value="BLR3025 PROTEIN-RELATED"/>
    <property type="match status" value="1"/>
</dbReference>
<evidence type="ECO:0000313" key="2">
    <source>
        <dbReference type="EMBL" id="GHC93590.1"/>
    </source>
</evidence>
<comment type="caution">
    <text evidence="2">The sequence shown here is derived from an EMBL/GenBank/DDBJ whole genome shotgun (WGS) entry which is preliminary data.</text>
</comment>
<name>A0ABQ3G7K9_9BURK</name>
<proteinExistence type="predicted"/>
<evidence type="ECO:0000313" key="3">
    <source>
        <dbReference type="Proteomes" id="UP000626210"/>
    </source>
</evidence>
<protein>
    <submittedName>
        <fullName evidence="2">DNA polymerase</fullName>
    </submittedName>
</protein>
<reference evidence="3" key="1">
    <citation type="journal article" date="2019" name="Int. J. Syst. Evol. Microbiol.">
        <title>The Global Catalogue of Microorganisms (GCM) 10K type strain sequencing project: providing services to taxonomists for standard genome sequencing and annotation.</title>
        <authorList>
            <consortium name="The Broad Institute Genomics Platform"/>
            <consortium name="The Broad Institute Genome Sequencing Center for Infectious Disease"/>
            <person name="Wu L."/>
            <person name="Ma J."/>
        </authorList>
    </citation>
    <scope>NUCLEOTIDE SEQUENCE [LARGE SCALE GENOMIC DNA]</scope>
    <source>
        <strain evidence="3">KCTC 23314</strain>
    </source>
</reference>
<dbReference type="Proteomes" id="UP000626210">
    <property type="component" value="Unassembled WGS sequence"/>
</dbReference>
<organism evidence="2 3">
    <name type="scientific">Pseudorhodoferax aquiterrae</name>
    <dbReference type="NCBI Taxonomy" id="747304"/>
    <lineage>
        <taxon>Bacteria</taxon>
        <taxon>Pseudomonadati</taxon>
        <taxon>Pseudomonadota</taxon>
        <taxon>Betaproteobacteria</taxon>
        <taxon>Burkholderiales</taxon>
        <taxon>Comamonadaceae</taxon>
    </lineage>
</organism>
<keyword evidence="3" id="KW-1185">Reference proteome</keyword>
<dbReference type="PANTHER" id="PTHR35369:SF2">
    <property type="entry name" value="BLR3025 PROTEIN"/>
    <property type="match status" value="1"/>
</dbReference>
<dbReference type="EMBL" id="BMYK01000017">
    <property type="protein sequence ID" value="GHC93590.1"/>
    <property type="molecule type" value="Genomic_DNA"/>
</dbReference>
<dbReference type="InterPro" id="IPR050356">
    <property type="entry name" value="SulA_CellDiv_inhibitor"/>
</dbReference>
<keyword evidence="1" id="KW-0227">DNA damage</keyword>
<dbReference type="RefSeq" id="WP_189689107.1">
    <property type="nucleotide sequence ID" value="NZ_BMYK01000017.1"/>
</dbReference>
<sequence>MAWIALSPPEEQLQAWCWQALRFTPRVAVEQGCVLLEVSSTLRLWGGLRALLQQLLQPGALQPCRAWARGRTAPVALALLLLKCQHRAPPQQVPDGLPLDTLVAAAPALAVLERTGCRSFGALRALPRAGVARRFGAALLEALDQAYGERPAAYDWCRLPPVFDQNLELPAIATAAPELLWTGQRLLDALHTWLRAGQRGVLALELEWTHDLRRIDGRQLPRQARLPIRTARPTQDMAHLRRLLHEHLQQQSLAAPANHLRLRTLEVAPLPGASASLLPEEQHTGEPLHALVERLAARLGADRVLVPRLVADHRPERMQRWVPAQDPVNQAQPPAEELAPDAALYPAWLLREPLALDMDAQGQPLFHGPLQLLARPRRVEGAGWWDLEADKPAVRDYRLARSAQLGLLWLYCERPHSGQAEPRWFLQGAYA</sequence>
<gene>
    <name evidence="2" type="ORF">GCM10007320_44710</name>
</gene>
<accession>A0ABQ3G7K9</accession>